<evidence type="ECO:0000256" key="2">
    <source>
        <dbReference type="ARBA" id="ARBA00022692"/>
    </source>
</evidence>
<dbReference type="PROSITE" id="PS00232">
    <property type="entry name" value="CADHERIN_1"/>
    <property type="match status" value="1"/>
</dbReference>
<comment type="subcellular location">
    <subcellularLocation>
        <location evidence="1">Membrane</location>
        <topology evidence="1">Single-pass membrane protein</topology>
    </subcellularLocation>
</comment>
<dbReference type="GO" id="GO:0016342">
    <property type="term" value="C:catenin complex"/>
    <property type="evidence" value="ECO:0007669"/>
    <property type="project" value="TreeGrafter"/>
</dbReference>
<dbReference type="Gene3D" id="2.60.40.60">
    <property type="entry name" value="Cadherins"/>
    <property type="match status" value="2"/>
</dbReference>
<dbReference type="PANTHER" id="PTHR24027">
    <property type="entry name" value="CADHERIN-23"/>
    <property type="match status" value="1"/>
</dbReference>
<keyword evidence="7" id="KW-0472">Membrane</keyword>
<evidence type="ECO:0000256" key="9">
    <source>
        <dbReference type="SAM" id="MobiDB-lite"/>
    </source>
</evidence>
<dbReference type="InterPro" id="IPR039808">
    <property type="entry name" value="Cadherin"/>
</dbReference>
<feature type="region of interest" description="Disordered" evidence="9">
    <location>
        <begin position="1"/>
        <end position="22"/>
    </location>
</feature>
<dbReference type="GO" id="GO:0005509">
    <property type="term" value="F:calcium ion binding"/>
    <property type="evidence" value="ECO:0007669"/>
    <property type="project" value="UniProtKB-UniRule"/>
</dbReference>
<dbReference type="GO" id="GO:0045296">
    <property type="term" value="F:cadherin binding"/>
    <property type="evidence" value="ECO:0007669"/>
    <property type="project" value="TreeGrafter"/>
</dbReference>
<evidence type="ECO:0000256" key="8">
    <source>
        <dbReference type="PROSITE-ProRule" id="PRU00043"/>
    </source>
</evidence>
<evidence type="ECO:0000256" key="5">
    <source>
        <dbReference type="ARBA" id="ARBA00022837"/>
    </source>
</evidence>
<feature type="domain" description="Cadherin" evidence="10">
    <location>
        <begin position="122"/>
        <end position="178"/>
    </location>
</feature>
<feature type="domain" description="Cadherin" evidence="10">
    <location>
        <begin position="179"/>
        <end position="310"/>
    </location>
</feature>
<dbReference type="PROSITE" id="PS50268">
    <property type="entry name" value="CADHERIN_2"/>
    <property type="match status" value="2"/>
</dbReference>
<protein>
    <submittedName>
        <fullName evidence="11">Cadherin-related family member 1</fullName>
    </submittedName>
</protein>
<evidence type="ECO:0000313" key="11">
    <source>
        <dbReference type="EMBL" id="KZC06735.1"/>
    </source>
</evidence>
<dbReference type="GO" id="GO:0008013">
    <property type="term" value="F:beta-catenin binding"/>
    <property type="evidence" value="ECO:0007669"/>
    <property type="project" value="TreeGrafter"/>
</dbReference>
<proteinExistence type="predicted"/>
<dbReference type="GO" id="GO:0007043">
    <property type="term" value="P:cell-cell junction assembly"/>
    <property type="evidence" value="ECO:0007669"/>
    <property type="project" value="TreeGrafter"/>
</dbReference>
<keyword evidence="2" id="KW-0812">Transmembrane</keyword>
<keyword evidence="5 8" id="KW-0106">Calcium</keyword>
<dbReference type="SMART" id="SM00112">
    <property type="entry name" value="CA"/>
    <property type="match status" value="2"/>
</dbReference>
<dbReference type="GO" id="GO:0016339">
    <property type="term" value="P:calcium-dependent cell-cell adhesion via plasma membrane cell adhesion molecules"/>
    <property type="evidence" value="ECO:0007669"/>
    <property type="project" value="TreeGrafter"/>
</dbReference>
<dbReference type="CDD" id="cd11304">
    <property type="entry name" value="Cadherin_repeat"/>
    <property type="match status" value="1"/>
</dbReference>
<organism evidence="11 12">
    <name type="scientific">Dufourea novaeangliae</name>
    <name type="common">Sweat bee</name>
    <dbReference type="NCBI Taxonomy" id="178035"/>
    <lineage>
        <taxon>Eukaryota</taxon>
        <taxon>Metazoa</taxon>
        <taxon>Ecdysozoa</taxon>
        <taxon>Arthropoda</taxon>
        <taxon>Hexapoda</taxon>
        <taxon>Insecta</taxon>
        <taxon>Pterygota</taxon>
        <taxon>Neoptera</taxon>
        <taxon>Endopterygota</taxon>
        <taxon>Hymenoptera</taxon>
        <taxon>Apocrita</taxon>
        <taxon>Aculeata</taxon>
        <taxon>Apoidea</taxon>
        <taxon>Anthophila</taxon>
        <taxon>Halictidae</taxon>
        <taxon>Rophitinae</taxon>
        <taxon>Dufourea</taxon>
    </lineage>
</organism>
<evidence type="ECO:0000256" key="4">
    <source>
        <dbReference type="ARBA" id="ARBA00022737"/>
    </source>
</evidence>
<dbReference type="GO" id="GO:0034332">
    <property type="term" value="P:adherens junction organization"/>
    <property type="evidence" value="ECO:0007669"/>
    <property type="project" value="TreeGrafter"/>
</dbReference>
<keyword evidence="6" id="KW-1133">Transmembrane helix</keyword>
<dbReference type="PANTHER" id="PTHR24027:SF422">
    <property type="entry name" value="CADHERIN DOMAIN-CONTAINING PROTEIN"/>
    <property type="match status" value="1"/>
</dbReference>
<dbReference type="Proteomes" id="UP000076502">
    <property type="component" value="Unassembled WGS sequence"/>
</dbReference>
<dbReference type="GO" id="GO:0016477">
    <property type="term" value="P:cell migration"/>
    <property type="evidence" value="ECO:0007669"/>
    <property type="project" value="TreeGrafter"/>
</dbReference>
<keyword evidence="4" id="KW-0677">Repeat</keyword>
<evidence type="ECO:0000256" key="3">
    <source>
        <dbReference type="ARBA" id="ARBA00022729"/>
    </source>
</evidence>
<dbReference type="GO" id="GO:0007156">
    <property type="term" value="P:homophilic cell adhesion via plasma membrane adhesion molecules"/>
    <property type="evidence" value="ECO:0007669"/>
    <property type="project" value="InterPro"/>
</dbReference>
<dbReference type="EMBL" id="KQ434810">
    <property type="protein sequence ID" value="KZC06735.1"/>
    <property type="molecule type" value="Genomic_DNA"/>
</dbReference>
<keyword evidence="12" id="KW-1185">Reference proteome</keyword>
<dbReference type="GO" id="GO:0000902">
    <property type="term" value="P:cell morphogenesis"/>
    <property type="evidence" value="ECO:0007669"/>
    <property type="project" value="TreeGrafter"/>
</dbReference>
<dbReference type="InterPro" id="IPR002126">
    <property type="entry name" value="Cadherin-like_dom"/>
</dbReference>
<dbReference type="InterPro" id="IPR020894">
    <property type="entry name" value="Cadherin_CS"/>
</dbReference>
<dbReference type="STRING" id="178035.A0A154P464"/>
<dbReference type="SUPFAM" id="SSF49313">
    <property type="entry name" value="Cadherin-like"/>
    <property type="match status" value="1"/>
</dbReference>
<keyword evidence="3" id="KW-0732">Signal</keyword>
<evidence type="ECO:0000313" key="12">
    <source>
        <dbReference type="Proteomes" id="UP000076502"/>
    </source>
</evidence>
<feature type="compositionally biased region" description="Basic residues" evidence="9">
    <location>
        <begin position="9"/>
        <end position="19"/>
    </location>
</feature>
<dbReference type="GO" id="GO:0044331">
    <property type="term" value="P:cell-cell adhesion mediated by cadherin"/>
    <property type="evidence" value="ECO:0007669"/>
    <property type="project" value="TreeGrafter"/>
</dbReference>
<evidence type="ECO:0000256" key="6">
    <source>
        <dbReference type="ARBA" id="ARBA00022989"/>
    </source>
</evidence>
<evidence type="ECO:0000256" key="1">
    <source>
        <dbReference type="ARBA" id="ARBA00004167"/>
    </source>
</evidence>
<accession>A0A154P464</accession>
<sequence>MFTQDANKRKQMQKWKPRNKHVDDKLENNVLRSYTTHTINNTTAGKTQNKNINDRFPPRNIDMGQKGLCEVESGQSNIILDIEESRGNAINQKTVPEELPVSGDPYNETTLELIFPGRQPRFKLNGKKLQLLEPLDRDDENLSHVVFQLSCTVKQTNKKRTIPVIVRVSDINDNAPIFINTPYETTVPELTPVGSTIFKNIVAVDADAGVNGIVEYSIAPGDGTGIGNNDGVGRNRITTADGYGYFSINLPHQGQVTVNRTLDFERTQRYFVIILASIGPAAAHEQVFPSGGTLTIGLRLTRTNYGRKTIRTLGRVSQRTTVRIPPGEKICS</sequence>
<name>A0A154P464_DUFNO</name>
<dbReference type="AlphaFoldDB" id="A0A154P464"/>
<evidence type="ECO:0000259" key="10">
    <source>
        <dbReference type="PROSITE" id="PS50268"/>
    </source>
</evidence>
<dbReference type="InterPro" id="IPR015919">
    <property type="entry name" value="Cadherin-like_sf"/>
</dbReference>
<evidence type="ECO:0000256" key="7">
    <source>
        <dbReference type="ARBA" id="ARBA00023136"/>
    </source>
</evidence>
<dbReference type="PRINTS" id="PR00205">
    <property type="entry name" value="CADHERIN"/>
</dbReference>
<gene>
    <name evidence="11" type="ORF">WN55_07286</name>
</gene>
<reference evidence="11 12" key="1">
    <citation type="submission" date="2015-07" db="EMBL/GenBank/DDBJ databases">
        <title>The genome of Dufourea novaeangliae.</title>
        <authorList>
            <person name="Pan H."/>
            <person name="Kapheim K."/>
        </authorList>
    </citation>
    <scope>NUCLEOTIDE SEQUENCE [LARGE SCALE GENOMIC DNA]</scope>
    <source>
        <strain evidence="11">0120121106</strain>
        <tissue evidence="11">Whole body</tissue>
    </source>
</reference>
<dbReference type="GO" id="GO:0005912">
    <property type="term" value="C:adherens junction"/>
    <property type="evidence" value="ECO:0007669"/>
    <property type="project" value="TreeGrafter"/>
</dbReference>